<evidence type="ECO:0000259" key="9">
    <source>
        <dbReference type="PROSITE" id="PS50262"/>
    </source>
</evidence>
<dbReference type="InterPro" id="IPR000276">
    <property type="entry name" value="GPCR_Rhodpsn"/>
</dbReference>
<feature type="transmembrane region" description="Helical" evidence="8">
    <location>
        <begin position="132"/>
        <end position="156"/>
    </location>
</feature>
<keyword evidence="5 8" id="KW-0472">Membrane</keyword>
<evidence type="ECO:0000313" key="11">
    <source>
        <dbReference type="Proteomes" id="UP001283361"/>
    </source>
</evidence>
<name>A0AAE0ZB07_9GAST</name>
<dbReference type="PRINTS" id="PR00237">
    <property type="entry name" value="GPCRRHODOPSN"/>
</dbReference>
<accession>A0AAE0ZB07</accession>
<evidence type="ECO:0000256" key="4">
    <source>
        <dbReference type="ARBA" id="ARBA00023040"/>
    </source>
</evidence>
<organism evidence="10 11">
    <name type="scientific">Elysia crispata</name>
    <name type="common">lettuce slug</name>
    <dbReference type="NCBI Taxonomy" id="231223"/>
    <lineage>
        <taxon>Eukaryota</taxon>
        <taxon>Metazoa</taxon>
        <taxon>Spiralia</taxon>
        <taxon>Lophotrochozoa</taxon>
        <taxon>Mollusca</taxon>
        <taxon>Gastropoda</taxon>
        <taxon>Heterobranchia</taxon>
        <taxon>Euthyneura</taxon>
        <taxon>Panpulmonata</taxon>
        <taxon>Sacoglossa</taxon>
        <taxon>Placobranchoidea</taxon>
        <taxon>Plakobranchidae</taxon>
        <taxon>Elysia</taxon>
    </lineage>
</organism>
<feature type="transmembrane region" description="Helical" evidence="8">
    <location>
        <begin position="84"/>
        <end position="106"/>
    </location>
</feature>
<keyword evidence="6" id="KW-0675">Receptor</keyword>
<evidence type="ECO:0000256" key="2">
    <source>
        <dbReference type="ARBA" id="ARBA00022692"/>
    </source>
</evidence>
<proteinExistence type="predicted"/>
<comment type="caution">
    <text evidence="10">The sequence shown here is derived from an EMBL/GenBank/DDBJ whole genome shotgun (WGS) entry which is preliminary data.</text>
</comment>
<keyword evidence="11" id="KW-1185">Reference proteome</keyword>
<keyword evidence="3 8" id="KW-1133">Transmembrane helix</keyword>
<dbReference type="GO" id="GO:0004930">
    <property type="term" value="F:G protein-coupled receptor activity"/>
    <property type="evidence" value="ECO:0007669"/>
    <property type="project" value="UniProtKB-KW"/>
</dbReference>
<evidence type="ECO:0000256" key="3">
    <source>
        <dbReference type="ARBA" id="ARBA00022989"/>
    </source>
</evidence>
<gene>
    <name evidence="10" type="ORF">RRG08_062426</name>
</gene>
<evidence type="ECO:0000256" key="7">
    <source>
        <dbReference type="ARBA" id="ARBA00023224"/>
    </source>
</evidence>
<keyword evidence="7" id="KW-0807">Transducer</keyword>
<dbReference type="Proteomes" id="UP001283361">
    <property type="component" value="Unassembled WGS sequence"/>
</dbReference>
<feature type="domain" description="G-protein coupled receptors family 1 profile" evidence="9">
    <location>
        <begin position="63"/>
        <end position="366"/>
    </location>
</feature>
<comment type="subcellular location">
    <subcellularLocation>
        <location evidence="1">Membrane</location>
        <topology evidence="1">Multi-pass membrane protein</topology>
    </subcellularLocation>
</comment>
<dbReference type="GO" id="GO:0016020">
    <property type="term" value="C:membrane"/>
    <property type="evidence" value="ECO:0007669"/>
    <property type="project" value="UniProtKB-SubCell"/>
</dbReference>
<dbReference type="PANTHER" id="PTHR24243">
    <property type="entry name" value="G-PROTEIN COUPLED RECEPTOR"/>
    <property type="match status" value="1"/>
</dbReference>
<dbReference type="EMBL" id="JAWDGP010004272">
    <property type="protein sequence ID" value="KAK3765880.1"/>
    <property type="molecule type" value="Genomic_DNA"/>
</dbReference>
<evidence type="ECO:0000256" key="6">
    <source>
        <dbReference type="ARBA" id="ARBA00023170"/>
    </source>
</evidence>
<dbReference type="PANTHER" id="PTHR24243:SF208">
    <property type="entry name" value="PYROKININ-1 RECEPTOR"/>
    <property type="match status" value="1"/>
</dbReference>
<dbReference type="Gene3D" id="1.20.1070.10">
    <property type="entry name" value="Rhodopsin 7-helix transmembrane proteins"/>
    <property type="match status" value="1"/>
</dbReference>
<feature type="transmembrane region" description="Helical" evidence="8">
    <location>
        <begin position="343"/>
        <end position="367"/>
    </location>
</feature>
<feature type="transmembrane region" description="Helical" evidence="8">
    <location>
        <begin position="306"/>
        <end position="331"/>
    </location>
</feature>
<dbReference type="PROSITE" id="PS50262">
    <property type="entry name" value="G_PROTEIN_RECEP_F1_2"/>
    <property type="match status" value="1"/>
</dbReference>
<sequence>MENTNANKDPPTYVAWLNDTSSSDLIPNMSVVMVQFISQQAYDSFFFVTPILNEGICMIGVVTNIINIIVFVKLGLRETTSISMLSLAVSDLLSAAFGLWSNLLYLPQFPSFGLPLRSDEMFVVTGGTTRQFLARTSALITTFITAERCLCVMLPLKVKTLVTRTRTIVAMVTIFTITLGPSLMVYGNYRIGWYYYADVNRTLLGAPYVDGEVNNIVDRVIFSVIGTFLPQFSFVLTCVCTVYLVIHLRRASKFRKSHTSATDFGRETIMPQVRAGTREVDGHDATGAYSISKTEMISREDRVAKTVVVVAAAFIVCFFPGSVAFLLYIALPGFTLYGVYNQLFLLVFSVSFLTEPINSSINLLIYYSMGTNFRNQVKLMFGRVKKDSPGKV</sequence>
<dbReference type="InterPro" id="IPR017452">
    <property type="entry name" value="GPCR_Rhodpsn_7TM"/>
</dbReference>
<feature type="transmembrane region" description="Helical" evidence="8">
    <location>
        <begin position="168"/>
        <end position="189"/>
    </location>
</feature>
<evidence type="ECO:0000256" key="5">
    <source>
        <dbReference type="ARBA" id="ARBA00023136"/>
    </source>
</evidence>
<evidence type="ECO:0000256" key="8">
    <source>
        <dbReference type="SAM" id="Phobius"/>
    </source>
</evidence>
<dbReference type="Pfam" id="PF00001">
    <property type="entry name" value="7tm_1"/>
    <property type="match status" value="1"/>
</dbReference>
<dbReference type="SUPFAM" id="SSF81321">
    <property type="entry name" value="Family A G protein-coupled receptor-like"/>
    <property type="match status" value="1"/>
</dbReference>
<evidence type="ECO:0000256" key="1">
    <source>
        <dbReference type="ARBA" id="ARBA00004141"/>
    </source>
</evidence>
<feature type="transmembrane region" description="Helical" evidence="8">
    <location>
        <begin position="220"/>
        <end position="246"/>
    </location>
</feature>
<keyword evidence="2 8" id="KW-0812">Transmembrane</keyword>
<reference evidence="10" key="1">
    <citation type="journal article" date="2023" name="G3 (Bethesda)">
        <title>A reference genome for the long-term kleptoplast-retaining sea slug Elysia crispata morphotype clarki.</title>
        <authorList>
            <person name="Eastman K.E."/>
            <person name="Pendleton A.L."/>
            <person name="Shaikh M.A."/>
            <person name="Suttiyut T."/>
            <person name="Ogas R."/>
            <person name="Tomko P."/>
            <person name="Gavelis G."/>
            <person name="Widhalm J.R."/>
            <person name="Wisecaver J.H."/>
        </authorList>
    </citation>
    <scope>NUCLEOTIDE SEQUENCE</scope>
    <source>
        <strain evidence="10">ECLA1</strain>
    </source>
</reference>
<evidence type="ECO:0000313" key="10">
    <source>
        <dbReference type="EMBL" id="KAK3765880.1"/>
    </source>
</evidence>
<protein>
    <recommendedName>
        <fullName evidence="9">G-protein coupled receptors family 1 profile domain-containing protein</fullName>
    </recommendedName>
</protein>
<keyword evidence="4" id="KW-0297">G-protein coupled receptor</keyword>
<dbReference type="AlphaFoldDB" id="A0AAE0ZB07"/>
<feature type="transmembrane region" description="Helical" evidence="8">
    <location>
        <begin position="51"/>
        <end position="72"/>
    </location>
</feature>